<proteinExistence type="inferred from homology"/>
<dbReference type="GO" id="GO:0006364">
    <property type="term" value="P:rRNA processing"/>
    <property type="evidence" value="ECO:0007669"/>
    <property type="project" value="UniProtKB-UniRule"/>
</dbReference>
<keyword evidence="1 4" id="KW-0540">Nuclease</keyword>
<keyword evidence="4" id="KW-0694">RNA-binding</keyword>
<dbReference type="EMBL" id="FNZK01000006">
    <property type="protein sequence ID" value="SEJ38155.1"/>
    <property type="molecule type" value="Genomic_DNA"/>
</dbReference>
<feature type="domain" description="RNase III" evidence="5">
    <location>
        <begin position="38"/>
        <end position="133"/>
    </location>
</feature>
<evidence type="ECO:0000313" key="7">
    <source>
        <dbReference type="Proteomes" id="UP000199662"/>
    </source>
</evidence>
<dbReference type="InterPro" id="IPR008226">
    <property type="entry name" value="Mini3_fam"/>
</dbReference>
<name>A0A1H6YN46_9FIRM</name>
<sequence length="161" mass="18536">MKFDHFKVLVDSMFMSDDDGNVKQRYQEVDPKMLNPLVLAYIGDAYFHLFVRGKLLGYEQNKVQILHQFSAQIVSAVWQSRAFHGIEDILTEGEKNVFRRGRNAKSNVPKSASVAEYRASTGFEALLGTLYLNEEHERLYMIAEKSFEIISKAMLEHVNTK</sequence>
<keyword evidence="4" id="KW-0963">Cytoplasm</keyword>
<dbReference type="HAMAP" id="MF_01468">
    <property type="entry name" value="RNase_Mini_III"/>
    <property type="match status" value="1"/>
</dbReference>
<dbReference type="STRING" id="84035.SAMN05660742_106195"/>
<dbReference type="Proteomes" id="UP000199662">
    <property type="component" value="Unassembled WGS sequence"/>
</dbReference>
<comment type="subcellular location">
    <subcellularLocation>
        <location evidence="4">Cytoplasm</location>
    </subcellularLocation>
</comment>
<dbReference type="InterPro" id="IPR036389">
    <property type="entry name" value="RNase_III_sf"/>
</dbReference>
<gene>
    <name evidence="4" type="primary">mrnC</name>
    <name evidence="6" type="ORF">SAMN05660742_106195</name>
</gene>
<protein>
    <recommendedName>
        <fullName evidence="4">Mini-ribonuclease 3</fullName>
        <shortName evidence="4">Mini-3</shortName>
        <shortName evidence="4">Mini-RNase 3</shortName>
        <ecNumber evidence="4">3.1.26.-</ecNumber>
    </recommendedName>
    <alternativeName>
        <fullName evidence="4">Mini-RNase III</fullName>
        <shortName evidence="4">Mini-III</shortName>
    </alternativeName>
</protein>
<evidence type="ECO:0000256" key="3">
    <source>
        <dbReference type="ARBA" id="ARBA00022801"/>
    </source>
</evidence>
<dbReference type="AlphaFoldDB" id="A0A1H6YN46"/>
<keyword evidence="4" id="KW-0460">Magnesium</keyword>
<feature type="active site" evidence="4">
    <location>
        <position position="44"/>
    </location>
</feature>
<comment type="subunit">
    <text evidence="4">Homodimer.</text>
</comment>
<dbReference type="GO" id="GO:0005737">
    <property type="term" value="C:cytoplasm"/>
    <property type="evidence" value="ECO:0007669"/>
    <property type="project" value="UniProtKB-SubCell"/>
</dbReference>
<dbReference type="GO" id="GO:0004525">
    <property type="term" value="F:ribonuclease III activity"/>
    <property type="evidence" value="ECO:0007669"/>
    <property type="project" value="InterPro"/>
</dbReference>
<dbReference type="EC" id="3.1.26.-" evidence="4"/>
<comment type="similarity">
    <text evidence="4">Belongs to the MrnC RNase family.</text>
</comment>
<comment type="function">
    <text evidence="4">Involved in correct processing of both the 5' and 3' ends of 23S rRNA precursor. Processes 30S rRNA precursor transcript even in absence of ribonuclease 3 (Rnc); Rnc processes 30S rRNA into smaller rRNA precursors.</text>
</comment>
<keyword evidence="4" id="KW-0699">rRNA-binding</keyword>
<comment type="cofactor">
    <cofactor evidence="4">
        <name>Mg(2+)</name>
        <dbReference type="ChEBI" id="CHEBI:18420"/>
    </cofactor>
</comment>
<reference evidence="6 7" key="1">
    <citation type="submission" date="2016-10" db="EMBL/GenBank/DDBJ databases">
        <authorList>
            <person name="de Groot N.N."/>
        </authorList>
    </citation>
    <scope>NUCLEOTIDE SEQUENCE [LARGE SCALE GENOMIC DNA]</scope>
    <source>
        <strain evidence="6 7">DSM 2179</strain>
    </source>
</reference>
<dbReference type="GO" id="GO:0019843">
    <property type="term" value="F:rRNA binding"/>
    <property type="evidence" value="ECO:0007669"/>
    <property type="project" value="UniProtKB-UniRule"/>
</dbReference>
<dbReference type="PANTHER" id="PTHR34276">
    <property type="entry name" value="MINI-RIBONUCLEASE 3"/>
    <property type="match status" value="1"/>
</dbReference>
<dbReference type="PANTHER" id="PTHR34276:SF1">
    <property type="entry name" value="MINI-RIBONUCLEASE 3"/>
    <property type="match status" value="1"/>
</dbReference>
<keyword evidence="3 4" id="KW-0378">Hydrolase</keyword>
<keyword evidence="2 4" id="KW-0255">Endonuclease</keyword>
<keyword evidence="7" id="KW-1185">Reference proteome</keyword>
<evidence type="ECO:0000256" key="4">
    <source>
        <dbReference type="HAMAP-Rule" id="MF_01468"/>
    </source>
</evidence>
<dbReference type="InterPro" id="IPR000999">
    <property type="entry name" value="RNase_III_dom"/>
</dbReference>
<keyword evidence="4" id="KW-0698">rRNA processing</keyword>
<evidence type="ECO:0000313" key="6">
    <source>
        <dbReference type="EMBL" id="SEJ38155.1"/>
    </source>
</evidence>
<evidence type="ECO:0000256" key="1">
    <source>
        <dbReference type="ARBA" id="ARBA00022722"/>
    </source>
</evidence>
<keyword evidence="4" id="KW-0690">Ribosome biogenesis</keyword>
<accession>A0A1H6YN46</accession>
<evidence type="ECO:0000256" key="2">
    <source>
        <dbReference type="ARBA" id="ARBA00022759"/>
    </source>
</evidence>
<dbReference type="SUPFAM" id="SSF69065">
    <property type="entry name" value="RNase III domain-like"/>
    <property type="match status" value="1"/>
</dbReference>
<evidence type="ECO:0000259" key="5">
    <source>
        <dbReference type="Pfam" id="PF00636"/>
    </source>
</evidence>
<dbReference type="RefSeq" id="WP_091830760.1">
    <property type="nucleotide sequence ID" value="NZ_FNZK01000006.1"/>
</dbReference>
<organism evidence="6 7">
    <name type="scientific">Propionispira arboris</name>
    <dbReference type="NCBI Taxonomy" id="84035"/>
    <lineage>
        <taxon>Bacteria</taxon>
        <taxon>Bacillati</taxon>
        <taxon>Bacillota</taxon>
        <taxon>Negativicutes</taxon>
        <taxon>Selenomonadales</taxon>
        <taxon>Selenomonadaceae</taxon>
        <taxon>Propionispira</taxon>
    </lineage>
</organism>
<dbReference type="Pfam" id="PF00636">
    <property type="entry name" value="Ribonuclease_3"/>
    <property type="match status" value="1"/>
</dbReference>
<dbReference type="Gene3D" id="1.10.1520.10">
    <property type="entry name" value="Ribonuclease III domain"/>
    <property type="match status" value="1"/>
</dbReference>